<protein>
    <recommendedName>
        <fullName evidence="2">non-specific serine/threonine protein kinase</fullName>
        <ecNumber evidence="2">2.7.11.1</ecNumber>
    </recommendedName>
</protein>
<accession>A0A2Z6NKK6</accession>
<dbReference type="FunFam" id="1.10.510.10:FF:001023">
    <property type="entry name" value="Os07g0541700 protein"/>
    <property type="match status" value="1"/>
</dbReference>
<dbReference type="SMART" id="SM00369">
    <property type="entry name" value="LRR_TYP"/>
    <property type="match status" value="7"/>
</dbReference>
<dbReference type="FunFam" id="3.30.200.20:FF:000661">
    <property type="entry name" value="Serine-threonine protein kinase plant-type"/>
    <property type="match status" value="1"/>
</dbReference>
<dbReference type="Proteomes" id="UP000242715">
    <property type="component" value="Unassembled WGS sequence"/>
</dbReference>
<dbReference type="Pfam" id="PF00069">
    <property type="entry name" value="Pkinase"/>
    <property type="match status" value="1"/>
</dbReference>
<feature type="transmembrane region" description="Helical" evidence="16">
    <location>
        <begin position="432"/>
        <end position="455"/>
    </location>
</feature>
<evidence type="ECO:0000256" key="6">
    <source>
        <dbReference type="ARBA" id="ARBA00022692"/>
    </source>
</evidence>
<evidence type="ECO:0000256" key="1">
    <source>
        <dbReference type="ARBA" id="ARBA00004167"/>
    </source>
</evidence>
<dbReference type="Gene3D" id="1.10.510.10">
    <property type="entry name" value="Transferase(Phosphotransferase) domain 1"/>
    <property type="match status" value="1"/>
</dbReference>
<keyword evidence="10 15" id="KW-0067">ATP-binding</keyword>
<keyword evidence="3" id="KW-0723">Serine/threonine-protein kinase</keyword>
<comment type="subcellular location">
    <subcellularLocation>
        <location evidence="1">Membrane</location>
        <topology evidence="1">Single-pass membrane protein</topology>
    </subcellularLocation>
</comment>
<dbReference type="GO" id="GO:0004674">
    <property type="term" value="F:protein serine/threonine kinase activity"/>
    <property type="evidence" value="ECO:0007669"/>
    <property type="project" value="UniProtKB-KW"/>
</dbReference>
<evidence type="ECO:0000259" key="17">
    <source>
        <dbReference type="PROSITE" id="PS50011"/>
    </source>
</evidence>
<comment type="catalytic activity">
    <reaction evidence="14">
        <text>L-seryl-[protein] + ATP = O-phospho-L-seryl-[protein] + ADP + H(+)</text>
        <dbReference type="Rhea" id="RHEA:17989"/>
        <dbReference type="Rhea" id="RHEA-COMP:9863"/>
        <dbReference type="Rhea" id="RHEA-COMP:11604"/>
        <dbReference type="ChEBI" id="CHEBI:15378"/>
        <dbReference type="ChEBI" id="CHEBI:29999"/>
        <dbReference type="ChEBI" id="CHEBI:30616"/>
        <dbReference type="ChEBI" id="CHEBI:83421"/>
        <dbReference type="ChEBI" id="CHEBI:456216"/>
        <dbReference type="EC" id="2.7.11.1"/>
    </reaction>
</comment>
<keyword evidence="5" id="KW-0808">Transferase</keyword>
<evidence type="ECO:0000256" key="8">
    <source>
        <dbReference type="ARBA" id="ARBA00022741"/>
    </source>
</evidence>
<dbReference type="PROSITE" id="PS00108">
    <property type="entry name" value="PROTEIN_KINASE_ST"/>
    <property type="match status" value="1"/>
</dbReference>
<evidence type="ECO:0000256" key="4">
    <source>
        <dbReference type="ARBA" id="ARBA00022614"/>
    </source>
</evidence>
<evidence type="ECO:0000256" key="14">
    <source>
        <dbReference type="ARBA" id="ARBA00048679"/>
    </source>
</evidence>
<sequence>MEIGHLNQLQSLQLGNNSLSGPIPSKVLNISTLKSLELELNSLSGNLPSNMGIGLPNLQLLYIYENKFVGKIPDSISNASNLIRLDLSGNKFSGIIPNSFGDLRVIEFLVIAGNNLTLNDDSLETNLLTSLTDCRYLAYLEVSENRLSKLPKSIGNLSLEHFYADSCGINGNIPLEIGNMSNMIQLSLSTNDLNGSIPSTIKRTHQVQYLNLEYNGLQGYIIHELCEVSSLSELYLTSNKLFGELPKCLGNMTSLRKFHIGSNEFTSMIPFSFWNLEDILEVNLSSNALIGYLPPEIKNLRALILLDLSKNQISSNIPTAISFLRTLETLSLANNKLNGFIPTTLGEMFSLSFLDLSQNLISGVIPKSLELLPSLKFINLSYNRLQGEIPDGGPFKSLTDQSFMHNEALCGNPRLQVPPCDKQIRKKSKTKMLLIICITSTFVVLCILVVACIILRRHKTKKLKNPLKSELSDNLGAPRRISYYELVKATNGFSESNLLGKGGFGSVYQGILSSGKMVAIKVLDLTLEATSRSFDAECNAMRNLRHRNLVQVISSCSNDDFKSLVMEFMSNGSVEKWLYSKNYCLNFLQRLNIMIDVAYALEYLHHGSSMPVVHCDLKPSNVLLDEDMVAHVSDFGISKLLDKGQSKTHTQTLATLGYVAPGYFFTPNS</sequence>
<evidence type="ECO:0000256" key="9">
    <source>
        <dbReference type="ARBA" id="ARBA00022777"/>
    </source>
</evidence>
<dbReference type="SUPFAM" id="SSF56112">
    <property type="entry name" value="Protein kinase-like (PK-like)"/>
    <property type="match status" value="1"/>
</dbReference>
<dbReference type="SMART" id="SM00220">
    <property type="entry name" value="S_TKc"/>
    <property type="match status" value="1"/>
</dbReference>
<evidence type="ECO:0000256" key="12">
    <source>
        <dbReference type="ARBA" id="ARBA00023136"/>
    </source>
</evidence>
<keyword evidence="12 16" id="KW-0472">Membrane</keyword>
<name>A0A2Z6NKK6_TRISU</name>
<feature type="domain" description="Protein kinase" evidence="17">
    <location>
        <begin position="493"/>
        <end position="669"/>
    </location>
</feature>
<dbReference type="InterPro" id="IPR003591">
    <property type="entry name" value="Leu-rich_rpt_typical-subtyp"/>
</dbReference>
<dbReference type="OrthoDB" id="676979at2759"/>
<dbReference type="SUPFAM" id="SSF52047">
    <property type="entry name" value="RNI-like"/>
    <property type="match status" value="1"/>
</dbReference>
<evidence type="ECO:0000256" key="15">
    <source>
        <dbReference type="PROSITE-ProRule" id="PRU10141"/>
    </source>
</evidence>
<dbReference type="PANTHER" id="PTHR27008:SF585">
    <property type="entry name" value="PROTEIN KINASE DOMAIN-CONTAINING PROTEIN"/>
    <property type="match status" value="1"/>
</dbReference>
<keyword evidence="4" id="KW-0433">Leucine-rich repeat</keyword>
<dbReference type="PROSITE" id="PS00107">
    <property type="entry name" value="PROTEIN_KINASE_ATP"/>
    <property type="match status" value="1"/>
</dbReference>
<keyword evidence="8 15" id="KW-0547">Nucleotide-binding</keyword>
<dbReference type="Pfam" id="PF13855">
    <property type="entry name" value="LRR_8"/>
    <property type="match status" value="2"/>
</dbReference>
<evidence type="ECO:0000256" key="16">
    <source>
        <dbReference type="SAM" id="Phobius"/>
    </source>
</evidence>
<evidence type="ECO:0000256" key="11">
    <source>
        <dbReference type="ARBA" id="ARBA00022989"/>
    </source>
</evidence>
<dbReference type="InterPro" id="IPR051809">
    <property type="entry name" value="Plant_receptor-like_S/T_kinase"/>
</dbReference>
<evidence type="ECO:0000256" key="5">
    <source>
        <dbReference type="ARBA" id="ARBA00022679"/>
    </source>
</evidence>
<keyword evidence="7" id="KW-0677">Repeat</keyword>
<dbReference type="InterPro" id="IPR008271">
    <property type="entry name" value="Ser/Thr_kinase_AS"/>
</dbReference>
<dbReference type="InterPro" id="IPR000719">
    <property type="entry name" value="Prot_kinase_dom"/>
</dbReference>
<dbReference type="Gene3D" id="3.30.200.20">
    <property type="entry name" value="Phosphorylase Kinase, domain 1"/>
    <property type="match status" value="1"/>
</dbReference>
<organism evidence="18 19">
    <name type="scientific">Trifolium subterraneum</name>
    <name type="common">Subterranean clover</name>
    <dbReference type="NCBI Taxonomy" id="3900"/>
    <lineage>
        <taxon>Eukaryota</taxon>
        <taxon>Viridiplantae</taxon>
        <taxon>Streptophyta</taxon>
        <taxon>Embryophyta</taxon>
        <taxon>Tracheophyta</taxon>
        <taxon>Spermatophyta</taxon>
        <taxon>Magnoliopsida</taxon>
        <taxon>eudicotyledons</taxon>
        <taxon>Gunneridae</taxon>
        <taxon>Pentapetalae</taxon>
        <taxon>rosids</taxon>
        <taxon>fabids</taxon>
        <taxon>Fabales</taxon>
        <taxon>Fabaceae</taxon>
        <taxon>Papilionoideae</taxon>
        <taxon>50 kb inversion clade</taxon>
        <taxon>NPAAA clade</taxon>
        <taxon>Hologalegina</taxon>
        <taxon>IRL clade</taxon>
        <taxon>Trifolieae</taxon>
        <taxon>Trifolium</taxon>
    </lineage>
</organism>
<dbReference type="AlphaFoldDB" id="A0A2Z6NKK6"/>
<dbReference type="EMBL" id="DF973422">
    <property type="protein sequence ID" value="GAU30307.1"/>
    <property type="molecule type" value="Genomic_DNA"/>
</dbReference>
<dbReference type="Pfam" id="PF00560">
    <property type="entry name" value="LRR_1"/>
    <property type="match status" value="3"/>
</dbReference>
<dbReference type="PROSITE" id="PS50011">
    <property type="entry name" value="PROTEIN_KINASE_DOM"/>
    <property type="match status" value="1"/>
</dbReference>
<comment type="catalytic activity">
    <reaction evidence="13">
        <text>L-threonyl-[protein] + ATP = O-phospho-L-threonyl-[protein] + ADP + H(+)</text>
        <dbReference type="Rhea" id="RHEA:46608"/>
        <dbReference type="Rhea" id="RHEA-COMP:11060"/>
        <dbReference type="Rhea" id="RHEA-COMP:11605"/>
        <dbReference type="ChEBI" id="CHEBI:15378"/>
        <dbReference type="ChEBI" id="CHEBI:30013"/>
        <dbReference type="ChEBI" id="CHEBI:30616"/>
        <dbReference type="ChEBI" id="CHEBI:61977"/>
        <dbReference type="ChEBI" id="CHEBI:456216"/>
        <dbReference type="EC" id="2.7.11.1"/>
    </reaction>
</comment>
<dbReference type="FunFam" id="3.80.10.10:FF:000095">
    <property type="entry name" value="LRR receptor-like serine/threonine-protein kinase GSO1"/>
    <property type="match status" value="1"/>
</dbReference>
<evidence type="ECO:0000256" key="13">
    <source>
        <dbReference type="ARBA" id="ARBA00047899"/>
    </source>
</evidence>
<evidence type="ECO:0000313" key="19">
    <source>
        <dbReference type="Proteomes" id="UP000242715"/>
    </source>
</evidence>
<evidence type="ECO:0000256" key="2">
    <source>
        <dbReference type="ARBA" id="ARBA00012513"/>
    </source>
</evidence>
<evidence type="ECO:0000256" key="10">
    <source>
        <dbReference type="ARBA" id="ARBA00022840"/>
    </source>
</evidence>
<keyword evidence="9" id="KW-0418">Kinase</keyword>
<evidence type="ECO:0000313" key="18">
    <source>
        <dbReference type="EMBL" id="GAU30307.1"/>
    </source>
</evidence>
<evidence type="ECO:0000256" key="3">
    <source>
        <dbReference type="ARBA" id="ARBA00022527"/>
    </source>
</evidence>
<dbReference type="InterPro" id="IPR011009">
    <property type="entry name" value="Kinase-like_dom_sf"/>
</dbReference>
<keyword evidence="6 16" id="KW-0812">Transmembrane</keyword>
<dbReference type="InterPro" id="IPR032675">
    <property type="entry name" value="LRR_dom_sf"/>
</dbReference>
<gene>
    <name evidence="18" type="ORF">TSUD_385280</name>
</gene>
<evidence type="ECO:0000256" key="7">
    <source>
        <dbReference type="ARBA" id="ARBA00022737"/>
    </source>
</evidence>
<dbReference type="InterPro" id="IPR001611">
    <property type="entry name" value="Leu-rich_rpt"/>
</dbReference>
<proteinExistence type="predicted"/>
<dbReference type="Gene3D" id="3.80.10.10">
    <property type="entry name" value="Ribonuclease Inhibitor"/>
    <property type="match status" value="3"/>
</dbReference>
<feature type="binding site" evidence="15">
    <location>
        <position position="521"/>
    </location>
    <ligand>
        <name>ATP</name>
        <dbReference type="ChEBI" id="CHEBI:30616"/>
    </ligand>
</feature>
<reference evidence="19" key="1">
    <citation type="journal article" date="2017" name="Front. Plant Sci.">
        <title>Climate Clever Clovers: New Paradigm to Reduce the Environmental Footprint of Ruminants by Breeding Low Methanogenic Forages Utilizing Haplotype Variation.</title>
        <authorList>
            <person name="Kaur P."/>
            <person name="Appels R."/>
            <person name="Bayer P.E."/>
            <person name="Keeble-Gagnere G."/>
            <person name="Wang J."/>
            <person name="Hirakawa H."/>
            <person name="Shirasawa K."/>
            <person name="Vercoe P."/>
            <person name="Stefanova K."/>
            <person name="Durmic Z."/>
            <person name="Nichols P."/>
            <person name="Revell C."/>
            <person name="Isobe S.N."/>
            <person name="Edwards D."/>
            <person name="Erskine W."/>
        </authorList>
    </citation>
    <scope>NUCLEOTIDE SEQUENCE [LARGE SCALE GENOMIC DNA]</scope>
    <source>
        <strain evidence="19">cv. Daliak</strain>
    </source>
</reference>
<dbReference type="EC" id="2.7.11.1" evidence="2"/>
<dbReference type="PANTHER" id="PTHR27008">
    <property type="entry name" value="OS04G0122200 PROTEIN"/>
    <property type="match status" value="1"/>
</dbReference>
<dbReference type="GO" id="GO:0016020">
    <property type="term" value="C:membrane"/>
    <property type="evidence" value="ECO:0007669"/>
    <property type="project" value="UniProtKB-SubCell"/>
</dbReference>
<dbReference type="GO" id="GO:0005524">
    <property type="term" value="F:ATP binding"/>
    <property type="evidence" value="ECO:0007669"/>
    <property type="project" value="UniProtKB-UniRule"/>
</dbReference>
<keyword evidence="11 16" id="KW-1133">Transmembrane helix</keyword>
<keyword evidence="19" id="KW-1185">Reference proteome</keyword>
<dbReference type="InterPro" id="IPR017441">
    <property type="entry name" value="Protein_kinase_ATP_BS"/>
</dbReference>